<dbReference type="OrthoDB" id="954305at2"/>
<dbReference type="AlphaFoldDB" id="A0A255YV18"/>
<dbReference type="EMBL" id="NOXT01000077">
    <property type="protein sequence ID" value="OYQ33096.1"/>
    <property type="molecule type" value="Genomic_DNA"/>
</dbReference>
<dbReference type="Pfam" id="PF04237">
    <property type="entry name" value="YjbR"/>
    <property type="match status" value="1"/>
</dbReference>
<accession>A0A255YV18</accession>
<name>A0A255YV18_9SPHN</name>
<evidence type="ECO:0000313" key="2">
    <source>
        <dbReference type="Proteomes" id="UP000216991"/>
    </source>
</evidence>
<reference evidence="1 2" key="1">
    <citation type="submission" date="2017-07" db="EMBL/GenBank/DDBJ databases">
        <title>Sandarakinorhabdus cyanobacteriorum sp. nov., a novel bacterium isolated from cyanobacterial aggregates in a eutrophic lake.</title>
        <authorList>
            <person name="Cai H."/>
        </authorList>
    </citation>
    <scope>NUCLEOTIDE SEQUENCE [LARGE SCALE GENOMIC DNA]</scope>
    <source>
        <strain evidence="1 2">TH057</strain>
    </source>
</reference>
<dbReference type="Gene3D" id="3.90.1150.30">
    <property type="match status" value="1"/>
</dbReference>
<proteinExistence type="predicted"/>
<organism evidence="1 2">
    <name type="scientific">Sandarakinorhabdus cyanobacteriorum</name>
    <dbReference type="NCBI Taxonomy" id="1981098"/>
    <lineage>
        <taxon>Bacteria</taxon>
        <taxon>Pseudomonadati</taxon>
        <taxon>Pseudomonadota</taxon>
        <taxon>Alphaproteobacteria</taxon>
        <taxon>Sphingomonadales</taxon>
        <taxon>Sphingosinicellaceae</taxon>
        <taxon>Sandarakinorhabdus</taxon>
    </lineage>
</organism>
<protein>
    <recommendedName>
        <fullName evidence="3">MmcQ/YjbR family DNA-binding protein</fullName>
    </recommendedName>
</protein>
<comment type="caution">
    <text evidence="1">The sequence shown here is derived from an EMBL/GenBank/DDBJ whole genome shotgun (WGS) entry which is preliminary data.</text>
</comment>
<dbReference type="Proteomes" id="UP000216991">
    <property type="component" value="Unassembled WGS sequence"/>
</dbReference>
<dbReference type="InterPro" id="IPR038056">
    <property type="entry name" value="YjbR-like_sf"/>
</dbReference>
<dbReference type="SUPFAM" id="SSF142906">
    <property type="entry name" value="YjbR-like"/>
    <property type="match status" value="1"/>
</dbReference>
<sequence>MTWDEVVALALALPGATRGTSYGRDAVLVRGKMFVVTGKEPDHIVLRAGLDEVEMLIATDPGCFYQTPHYVGWPAVLARLAAADPERIAVLLERAWAGHASAAQRKARGL</sequence>
<gene>
    <name evidence="1" type="ORF">CHU93_03270</name>
</gene>
<dbReference type="InterPro" id="IPR058532">
    <property type="entry name" value="YjbR/MT2646/Rv2570-like"/>
</dbReference>
<keyword evidence="2" id="KW-1185">Reference proteome</keyword>
<evidence type="ECO:0008006" key="3">
    <source>
        <dbReference type="Google" id="ProtNLM"/>
    </source>
</evidence>
<dbReference type="RefSeq" id="WP_094472751.1">
    <property type="nucleotide sequence ID" value="NZ_NOXT01000077.1"/>
</dbReference>
<evidence type="ECO:0000313" key="1">
    <source>
        <dbReference type="EMBL" id="OYQ33096.1"/>
    </source>
</evidence>